<dbReference type="EMBL" id="QGKV02000832">
    <property type="protein sequence ID" value="KAF3545676.1"/>
    <property type="molecule type" value="Genomic_DNA"/>
</dbReference>
<protein>
    <recommendedName>
        <fullName evidence="1">F-box associated beta-propeller type 1 domain-containing protein</fullName>
    </recommendedName>
</protein>
<dbReference type="InterPro" id="IPR011043">
    <property type="entry name" value="Gal_Oxase/kelch_b-propeller"/>
</dbReference>
<dbReference type="InterPro" id="IPR006527">
    <property type="entry name" value="F-box-assoc_dom_typ1"/>
</dbReference>
<evidence type="ECO:0000313" key="2">
    <source>
        <dbReference type="EMBL" id="KAF3545676.1"/>
    </source>
</evidence>
<dbReference type="PANTHER" id="PTHR31672">
    <property type="entry name" value="BNACNNG10540D PROTEIN"/>
    <property type="match status" value="1"/>
</dbReference>
<dbReference type="Proteomes" id="UP000266723">
    <property type="component" value="Unassembled WGS sequence"/>
</dbReference>
<dbReference type="Pfam" id="PF07734">
    <property type="entry name" value="FBA_1"/>
    <property type="match status" value="1"/>
</dbReference>
<dbReference type="InterPro" id="IPR036047">
    <property type="entry name" value="F-box-like_dom_sf"/>
</dbReference>
<comment type="caution">
    <text evidence="2">The sequence shown here is derived from an EMBL/GenBank/DDBJ whole genome shotgun (WGS) entry which is preliminary data.</text>
</comment>
<dbReference type="InterPro" id="IPR050796">
    <property type="entry name" value="SCF_F-box_component"/>
</dbReference>
<accession>A0ABQ7C0L4</accession>
<dbReference type="PANTHER" id="PTHR31672:SF13">
    <property type="entry name" value="F-BOX PROTEIN CPR30-LIKE"/>
    <property type="match status" value="1"/>
</dbReference>
<proteinExistence type="predicted"/>
<evidence type="ECO:0000259" key="1">
    <source>
        <dbReference type="Pfam" id="PF07734"/>
    </source>
</evidence>
<dbReference type="SUPFAM" id="SSF50965">
    <property type="entry name" value="Galactose oxidase, central domain"/>
    <property type="match status" value="1"/>
</dbReference>
<name>A0ABQ7C0L4_BRACR</name>
<dbReference type="InterPro" id="IPR017451">
    <property type="entry name" value="F-box-assoc_interact_dom"/>
</dbReference>
<dbReference type="NCBIfam" id="TIGR01640">
    <property type="entry name" value="F_box_assoc_1"/>
    <property type="match status" value="1"/>
</dbReference>
<gene>
    <name evidence="2" type="ORF">DY000_02000229</name>
</gene>
<keyword evidence="3" id="KW-1185">Reference proteome</keyword>
<sequence>MVQRTLHRSLKQQWKISNPSSRPKAIRNGGSVAAATSRIGAFAGLGQHYARCYWEFSKARLRYAPLRQCISKLPSGGVQKWPELWHKQLVPVESLVRFKSTCKQWCALLNDKRFIYKHLDLSREGLIRVHDRKSCQFINLETLSLSSLQGPSYIYSMTHCDGLLLCEFKSDDKDRKFAVWNPFLSRVKWIKPSSSYSEYWDICGFGYDNVSRDNYKILRFCKMSGCEEVEIYDFKTQLWRSVDYSCAYYWCPSCDIAVSMDGNMYWFSDRKNTDKSIPDFFIQCFDFSKEIFEETCCLPFVNRDDDWLLSGSRGDSLSLLSKDKYGKIQLWVTNNLTDEIASWSKYFNVTPPFLTIIFHGYFNTTFFIHKTNRIMLWCEEEDVQNKDIYVNVYEIGEGVVEKQVET</sequence>
<feature type="domain" description="F-box associated beta-propeller type 1" evidence="1">
    <location>
        <begin position="146"/>
        <end position="404"/>
    </location>
</feature>
<reference evidence="2 3" key="1">
    <citation type="journal article" date="2020" name="BMC Genomics">
        <title>Intraspecific diversification of the crop wild relative Brassica cretica Lam. using demographic model selection.</title>
        <authorList>
            <person name="Kioukis A."/>
            <person name="Michalopoulou V.A."/>
            <person name="Briers L."/>
            <person name="Pirintsos S."/>
            <person name="Studholme D.J."/>
            <person name="Pavlidis P."/>
            <person name="Sarris P.F."/>
        </authorList>
    </citation>
    <scope>NUCLEOTIDE SEQUENCE [LARGE SCALE GENOMIC DNA]</scope>
    <source>
        <strain evidence="3">cv. PFS-1207/04</strain>
    </source>
</reference>
<dbReference type="SUPFAM" id="SSF81383">
    <property type="entry name" value="F-box domain"/>
    <property type="match status" value="1"/>
</dbReference>
<evidence type="ECO:0000313" key="3">
    <source>
        <dbReference type="Proteomes" id="UP000266723"/>
    </source>
</evidence>
<organism evidence="2 3">
    <name type="scientific">Brassica cretica</name>
    <name type="common">Mustard</name>
    <dbReference type="NCBI Taxonomy" id="69181"/>
    <lineage>
        <taxon>Eukaryota</taxon>
        <taxon>Viridiplantae</taxon>
        <taxon>Streptophyta</taxon>
        <taxon>Embryophyta</taxon>
        <taxon>Tracheophyta</taxon>
        <taxon>Spermatophyta</taxon>
        <taxon>Magnoliopsida</taxon>
        <taxon>eudicotyledons</taxon>
        <taxon>Gunneridae</taxon>
        <taxon>Pentapetalae</taxon>
        <taxon>rosids</taxon>
        <taxon>malvids</taxon>
        <taxon>Brassicales</taxon>
        <taxon>Brassicaceae</taxon>
        <taxon>Brassiceae</taxon>
        <taxon>Brassica</taxon>
    </lineage>
</organism>